<feature type="compositionally biased region" description="Basic residues" evidence="2">
    <location>
        <begin position="173"/>
        <end position="189"/>
    </location>
</feature>
<accession>A0ABQ7ANZ0</accession>
<protein>
    <submittedName>
        <fullName evidence="3">Uncharacterized protein</fullName>
    </submittedName>
</protein>
<evidence type="ECO:0000313" key="4">
    <source>
        <dbReference type="Proteomes" id="UP000266723"/>
    </source>
</evidence>
<keyword evidence="1" id="KW-0175">Coiled coil</keyword>
<feature type="region of interest" description="Disordered" evidence="2">
    <location>
        <begin position="483"/>
        <end position="686"/>
    </location>
</feature>
<dbReference type="PANTHER" id="PTHR31099">
    <property type="entry name" value="OS06G0165300 PROTEIN"/>
    <property type="match status" value="1"/>
</dbReference>
<dbReference type="Proteomes" id="UP000266723">
    <property type="component" value="Unassembled WGS sequence"/>
</dbReference>
<reference evidence="3 4" key="1">
    <citation type="journal article" date="2020" name="BMC Genomics">
        <title>Intraspecific diversification of the crop wild relative Brassica cretica Lam. using demographic model selection.</title>
        <authorList>
            <person name="Kioukis A."/>
            <person name="Michalopoulou V.A."/>
            <person name="Briers L."/>
            <person name="Pirintsos S."/>
            <person name="Studholme D.J."/>
            <person name="Pavlidis P."/>
            <person name="Sarris P.F."/>
        </authorList>
    </citation>
    <scope>NUCLEOTIDE SEQUENCE [LARGE SCALE GENOMIC DNA]</scope>
    <source>
        <strain evidence="4">cv. PFS-1207/04</strain>
    </source>
</reference>
<feature type="compositionally biased region" description="Basic and acidic residues" evidence="2">
    <location>
        <begin position="196"/>
        <end position="207"/>
    </location>
</feature>
<keyword evidence="4" id="KW-1185">Reference proteome</keyword>
<evidence type="ECO:0000256" key="2">
    <source>
        <dbReference type="SAM" id="MobiDB-lite"/>
    </source>
</evidence>
<feature type="compositionally biased region" description="Basic residues" evidence="2">
    <location>
        <begin position="568"/>
        <end position="584"/>
    </location>
</feature>
<feature type="compositionally biased region" description="Gly residues" evidence="2">
    <location>
        <begin position="497"/>
        <end position="508"/>
    </location>
</feature>
<evidence type="ECO:0000313" key="3">
    <source>
        <dbReference type="EMBL" id="KAF3515875.1"/>
    </source>
</evidence>
<comment type="caution">
    <text evidence="3">The sequence shown here is derived from an EMBL/GenBank/DDBJ whole genome shotgun (WGS) entry which is preliminary data.</text>
</comment>
<proteinExistence type="predicted"/>
<feature type="coiled-coil region" evidence="1">
    <location>
        <begin position="352"/>
        <end position="386"/>
    </location>
</feature>
<feature type="region of interest" description="Disordered" evidence="2">
    <location>
        <begin position="97"/>
        <end position="281"/>
    </location>
</feature>
<sequence>MIERISVIRKYQKFRHPNTIAYPEKFFESAQAIAVHSHLRWSDLSRELIRRQQARIAKVDWESRLPCVLGLCKSRIPLFTHKQQRLLNKAREMDGVPDLSALGDGASEGGGTSREGASKEGASREGAPIVVDEGVGAEASASGPKKKKKSKKTKGERPTRFLPKSLLPSMRLPRVRRQKRRRTEKKRSRCGAASSVDRDEGLAEGREGALVGAAPDGRPKKRAKRSVKVEPRPSTSDTNAADVTLVDVVGEDSDTPENLSEERRKTSSQEGGSGDEPVANERCAKLTRQIRGGTKEMPQLEDLYFRNEYIDAASSRARSDGSMNFLVEKYDSALRQTMIQLGSSEKLAQVRLKAIERVRAEHKKANEKAEKEKEILRVKFEELEVRHPNTIAYPEKFFESAQAIAAHSHLRWPDLSREWIRRQQARIAKVDWESRLPCVLGLCKSRIPLFTHKQQRLLNKAREMDGVPDLSALLKGKLQLLSKKSTTVDPQRPSNSGGDGASEGGGTSREGASKEGASREGGPIVVDEGVGAEASASGPKKKKKSKKTKGERPTRFLPKSLLPSMRLPKVRRQKRRRTGKKRYRCGAASSVDRDEGLAERREGALVGAAPDGRPKKRAKRSVKAEPRPSTSDTNAADVTLVDVVGEDSNTPENLSEERRKTSSREGGSGDEPVANERCAKLTRQIRGGTKEMPQLEDLYFRNEYIDAASSRARVTALPFIFYLLVDLLGSSISRSLCLSFCRVTGA</sequence>
<evidence type="ECO:0000256" key="1">
    <source>
        <dbReference type="SAM" id="Coils"/>
    </source>
</evidence>
<dbReference type="EMBL" id="QGKV02001556">
    <property type="protein sequence ID" value="KAF3515875.1"/>
    <property type="molecule type" value="Genomic_DNA"/>
</dbReference>
<name>A0ABQ7ANZ0_BRACR</name>
<organism evidence="3 4">
    <name type="scientific">Brassica cretica</name>
    <name type="common">Mustard</name>
    <dbReference type="NCBI Taxonomy" id="69181"/>
    <lineage>
        <taxon>Eukaryota</taxon>
        <taxon>Viridiplantae</taxon>
        <taxon>Streptophyta</taxon>
        <taxon>Embryophyta</taxon>
        <taxon>Tracheophyta</taxon>
        <taxon>Spermatophyta</taxon>
        <taxon>Magnoliopsida</taxon>
        <taxon>eudicotyledons</taxon>
        <taxon>Gunneridae</taxon>
        <taxon>Pentapetalae</taxon>
        <taxon>rosids</taxon>
        <taxon>malvids</taxon>
        <taxon>Brassicales</taxon>
        <taxon>Brassicaceae</taxon>
        <taxon>Brassiceae</taxon>
        <taxon>Brassica</taxon>
    </lineage>
</organism>
<gene>
    <name evidence="3" type="ORF">DY000_02058718</name>
</gene>
<dbReference type="PANTHER" id="PTHR31099:SF28">
    <property type="entry name" value="F5J5.12"/>
    <property type="match status" value="1"/>
</dbReference>
<feature type="compositionally biased region" description="Basic and acidic residues" evidence="2">
    <location>
        <begin position="591"/>
        <end position="603"/>
    </location>
</feature>